<organism evidence="2 3">
    <name type="scientific">Alternaria tenuissima</name>
    <dbReference type="NCBI Taxonomy" id="119927"/>
    <lineage>
        <taxon>Eukaryota</taxon>
        <taxon>Fungi</taxon>
        <taxon>Dikarya</taxon>
        <taxon>Ascomycota</taxon>
        <taxon>Pezizomycotina</taxon>
        <taxon>Dothideomycetes</taxon>
        <taxon>Pleosporomycetidae</taxon>
        <taxon>Pleosporales</taxon>
        <taxon>Pleosporineae</taxon>
        <taxon>Pleosporaceae</taxon>
        <taxon>Alternaria</taxon>
        <taxon>Alternaria sect. Alternaria</taxon>
        <taxon>Alternaria alternata complex</taxon>
    </lineage>
</organism>
<gene>
    <name evidence="2" type="ORF">AA0114_g11315</name>
</gene>
<proteinExistence type="predicted"/>
<accession>A0A4V1WLC0</accession>
<reference evidence="3" key="1">
    <citation type="journal article" date="2019" name="bioRxiv">
        <title>Genomics, evolutionary history and diagnostics of the Alternaria alternata species group including apple and Asian pear pathotypes.</title>
        <authorList>
            <person name="Armitage A.D."/>
            <person name="Cockerton H.M."/>
            <person name="Sreenivasaprasad S."/>
            <person name="Woodhall J.W."/>
            <person name="Lane C.R."/>
            <person name="Harrison R.J."/>
            <person name="Clarkson J.P."/>
        </authorList>
    </citation>
    <scope>NUCLEOTIDE SEQUENCE [LARGE SCALE GENOMIC DNA]</scope>
    <source>
        <strain evidence="3">FERA 1082</strain>
    </source>
</reference>
<dbReference type="Proteomes" id="UP000292402">
    <property type="component" value="Unassembled WGS sequence"/>
</dbReference>
<sequence length="184" mass="20391">MGNSVIAGSYRNLGFSLSWTLYVRASFSATGLWYETFASPVAGSSPIVNGVPACDTFIPINAPFSFPISSPFLPPPSSCQSQQSTVPLESSPRKILLAGPTSPPQWTQGVKKDDEEENDTINPTDEKFVLYQSRVLARFFLRDIWIRFEGRYECKATWEVDGAVSEVRLRRAIVGFPGDNDDDE</sequence>
<evidence type="ECO:0000256" key="1">
    <source>
        <dbReference type="SAM" id="MobiDB-lite"/>
    </source>
</evidence>
<evidence type="ECO:0000313" key="3">
    <source>
        <dbReference type="Proteomes" id="UP000292402"/>
    </source>
</evidence>
<evidence type="ECO:0000313" key="2">
    <source>
        <dbReference type="EMBL" id="RYN39377.1"/>
    </source>
</evidence>
<comment type="caution">
    <text evidence="2">The sequence shown here is derived from an EMBL/GenBank/DDBJ whole genome shotgun (WGS) entry which is preliminary data.</text>
</comment>
<name>A0A4V1WLC0_9PLEO</name>
<protein>
    <submittedName>
        <fullName evidence="2">Uncharacterized protein</fullName>
    </submittedName>
</protein>
<dbReference type="AlphaFoldDB" id="A0A4V1WLC0"/>
<dbReference type="EMBL" id="PDXA01000058">
    <property type="protein sequence ID" value="RYN39377.1"/>
    <property type="molecule type" value="Genomic_DNA"/>
</dbReference>
<feature type="region of interest" description="Disordered" evidence="1">
    <location>
        <begin position="97"/>
        <end position="121"/>
    </location>
</feature>